<protein>
    <submittedName>
        <fullName evidence="2">Uncharacterized protein</fullName>
    </submittedName>
</protein>
<accession>A0A1A9Z5T0</accession>
<keyword evidence="3" id="KW-1185">Reference proteome</keyword>
<dbReference type="EnsemblMetazoa" id="GPAI004706-RA">
    <property type="protein sequence ID" value="GPAI004706-PA"/>
    <property type="gene ID" value="GPAI004706"/>
</dbReference>
<reference evidence="3" key="1">
    <citation type="submission" date="2014-03" db="EMBL/GenBank/DDBJ databases">
        <authorList>
            <person name="Aksoy S."/>
            <person name="Warren W."/>
            <person name="Wilson R.K."/>
        </authorList>
    </citation>
    <scope>NUCLEOTIDE SEQUENCE [LARGE SCALE GENOMIC DNA]</scope>
    <source>
        <strain evidence="3">IAEA</strain>
    </source>
</reference>
<sequence>MLRIFIQSVGICTDGESIETTFCVLASAAYTTTTTAITTTYYFIVLIILIMLILYSIKFYLMQHQIIPIPILPLFHHDLFMMGSAQSNILQVLEVSNKFLMGKKEQVADYQTKTRNRVISLYSLALQSFIGPGTEEIFQAISTCMFEFLRNSI</sequence>
<evidence type="ECO:0000256" key="1">
    <source>
        <dbReference type="SAM" id="Phobius"/>
    </source>
</evidence>
<evidence type="ECO:0000313" key="2">
    <source>
        <dbReference type="EnsemblMetazoa" id="GPAI004706-PA"/>
    </source>
</evidence>
<reference evidence="2" key="2">
    <citation type="submission" date="2020-05" db="UniProtKB">
        <authorList>
            <consortium name="EnsemblMetazoa"/>
        </authorList>
    </citation>
    <scope>IDENTIFICATION</scope>
    <source>
        <strain evidence="2">IAEA</strain>
    </source>
</reference>
<evidence type="ECO:0000313" key="3">
    <source>
        <dbReference type="Proteomes" id="UP000092445"/>
    </source>
</evidence>
<keyword evidence="1" id="KW-0812">Transmembrane</keyword>
<organism evidence="2 3">
    <name type="scientific">Glossina pallidipes</name>
    <name type="common">Tsetse fly</name>
    <dbReference type="NCBI Taxonomy" id="7398"/>
    <lineage>
        <taxon>Eukaryota</taxon>
        <taxon>Metazoa</taxon>
        <taxon>Ecdysozoa</taxon>
        <taxon>Arthropoda</taxon>
        <taxon>Hexapoda</taxon>
        <taxon>Insecta</taxon>
        <taxon>Pterygota</taxon>
        <taxon>Neoptera</taxon>
        <taxon>Endopterygota</taxon>
        <taxon>Diptera</taxon>
        <taxon>Brachycera</taxon>
        <taxon>Muscomorpha</taxon>
        <taxon>Hippoboscoidea</taxon>
        <taxon>Glossinidae</taxon>
        <taxon>Glossina</taxon>
    </lineage>
</organism>
<proteinExistence type="predicted"/>
<dbReference type="AlphaFoldDB" id="A0A1A9Z5T0"/>
<keyword evidence="1" id="KW-1133">Transmembrane helix</keyword>
<feature type="transmembrane region" description="Helical" evidence="1">
    <location>
        <begin position="41"/>
        <end position="61"/>
    </location>
</feature>
<keyword evidence="1" id="KW-0472">Membrane</keyword>
<dbReference type="VEuPathDB" id="VectorBase:GPAI004706"/>
<name>A0A1A9Z5T0_GLOPL</name>
<dbReference type="Proteomes" id="UP000092445">
    <property type="component" value="Unassembled WGS sequence"/>
</dbReference>